<keyword evidence="1" id="KW-0233">DNA recombination</keyword>
<feature type="transmembrane region" description="Helical" evidence="3">
    <location>
        <begin position="44"/>
        <end position="66"/>
    </location>
</feature>
<protein>
    <recommendedName>
        <fullName evidence="1">ATP-dependent DNA helicase</fullName>
        <ecNumber evidence="1">5.6.2.3</ecNumber>
    </recommendedName>
</protein>
<keyword evidence="1" id="KW-0227">DNA damage</keyword>
<dbReference type="Gene3D" id="3.40.50.300">
    <property type="entry name" value="P-loop containing nucleotide triphosphate hydrolases"/>
    <property type="match status" value="1"/>
</dbReference>
<feature type="domain" description="DNA helicase Pif1-like DEAD-box helicase" evidence="5">
    <location>
        <begin position="9"/>
        <end position="189"/>
    </location>
</feature>
<dbReference type="SUPFAM" id="SSF50249">
    <property type="entry name" value="Nucleic acid-binding proteins"/>
    <property type="match status" value="1"/>
</dbReference>
<dbReference type="PANTHER" id="PTHR47642">
    <property type="entry name" value="ATP-DEPENDENT DNA HELICASE"/>
    <property type="match status" value="1"/>
</dbReference>
<dbReference type="EMBL" id="LRGB01000018">
    <property type="protein sequence ID" value="KZS21824.1"/>
    <property type="molecule type" value="Genomic_DNA"/>
</dbReference>
<keyword evidence="1 6" id="KW-0347">Helicase</keyword>
<comment type="caution">
    <text evidence="6">The sequence shown here is derived from an EMBL/GenBank/DDBJ whole genome shotgun (WGS) entry which is preliminary data.</text>
</comment>
<dbReference type="GO" id="GO:0006310">
    <property type="term" value="P:DNA recombination"/>
    <property type="evidence" value="ECO:0007669"/>
    <property type="project" value="UniProtKB-KW"/>
</dbReference>
<gene>
    <name evidence="6" type="ORF">APZ42_011154</name>
</gene>
<dbReference type="InterPro" id="IPR027417">
    <property type="entry name" value="P-loop_NTPase"/>
</dbReference>
<dbReference type="InterPro" id="IPR010285">
    <property type="entry name" value="DNA_helicase_pif1-like_DEAD"/>
</dbReference>
<keyword evidence="3" id="KW-0812">Transmembrane</keyword>
<keyword evidence="3" id="KW-0472">Membrane</keyword>
<dbReference type="STRING" id="35525.A0A162T1R1"/>
<feature type="compositionally biased region" description="Acidic residues" evidence="2">
    <location>
        <begin position="648"/>
        <end position="659"/>
    </location>
</feature>
<keyword evidence="1" id="KW-0547">Nucleotide-binding</keyword>
<dbReference type="GO" id="GO:0016887">
    <property type="term" value="F:ATP hydrolysis activity"/>
    <property type="evidence" value="ECO:0007669"/>
    <property type="project" value="RHEA"/>
</dbReference>
<reference evidence="6 7" key="1">
    <citation type="submission" date="2016-03" db="EMBL/GenBank/DDBJ databases">
        <title>EvidentialGene: Evidence-directed Construction of Genes on Genomes.</title>
        <authorList>
            <person name="Gilbert D.G."/>
            <person name="Choi J.-H."/>
            <person name="Mockaitis K."/>
            <person name="Colbourne J."/>
            <person name="Pfrender M."/>
        </authorList>
    </citation>
    <scope>NUCLEOTIDE SEQUENCE [LARGE SCALE GENOMIC DNA]</scope>
    <source>
        <strain evidence="6 7">Xinb3</strain>
        <tissue evidence="6">Complete organism</tissue>
    </source>
</reference>
<accession>A0A162T1R1</accession>
<dbReference type="SUPFAM" id="SSF52540">
    <property type="entry name" value="P-loop containing nucleoside triphosphate hydrolases"/>
    <property type="match status" value="2"/>
</dbReference>
<dbReference type="Pfam" id="PF05970">
    <property type="entry name" value="PIF1"/>
    <property type="match status" value="1"/>
</dbReference>
<dbReference type="Gene3D" id="2.40.50.140">
    <property type="entry name" value="Nucleic acid-binding proteins"/>
    <property type="match status" value="1"/>
</dbReference>
<keyword evidence="1" id="KW-0378">Hydrolase</keyword>
<comment type="similarity">
    <text evidence="1">Belongs to the helicase family.</text>
</comment>
<dbReference type="OrthoDB" id="416437at2759"/>
<evidence type="ECO:0000256" key="3">
    <source>
        <dbReference type="SAM" id="Phobius"/>
    </source>
</evidence>
<comment type="cofactor">
    <cofactor evidence="1">
        <name>Mg(2+)</name>
        <dbReference type="ChEBI" id="CHEBI:18420"/>
    </cofactor>
</comment>
<keyword evidence="7" id="KW-1185">Reference proteome</keyword>
<sequence>MKLKKILPKDGQLIMYLGGSGGTGKSRVNAFVDFSRRWHSTTSVVVTASSGVAAVLIGGCTIHGALGIQPLMTPKPPSPEMITAWSEVGVMLIDEFSMVKADLYDLLDSRLRLLKANNQLPFGGLHMIYFGDFYQLPPVGSSIYKPAARYQNERNDHAMAVMWGREKWLTLTSDTIELEENHRQKDQRWAASQERWRINQPTQQDIDDVNSRYVQSHPLAVQLQPPPETIAAVPENITRENGIRYCESHMLSNLPRIFPTDLDWRGASYMMGTNVDVTRGIANETVAKLYDIILAPDAQIRIANVENGNQCHAVYATEVTSAIYKHSSPLQREVTSFATLPVKVTQFPCVSALVLTGHKIQGRTLDAVILGALSRIHNTGRSGWIYVILSRVRTLNEPIKDSETTTCNQSPNSQLKAIQRKTQFQSASVPIPTRWTLTARLVRSFVKPVPMKTEKVNTLNLVFVDETGAIRVEAWRDNSAKWVDNLKVDTIFKLMTCAVKKVEDRSKQYTRLSHPFKIYINEKSHIDIVKMDQKAKDAFANLRFQFQELESLSSASTGTQSIVIRPHNSDIKILVNDIHWMLNDATIKDELKKNQTVVAIREVQFLEILPKIIKTKLYEDSSLMINPRNKGILPALMDDWLDNTLNSDTDEDSKDEEDQPETKPSCSSNVQN</sequence>
<dbReference type="GO" id="GO:0000723">
    <property type="term" value="P:telomere maintenance"/>
    <property type="evidence" value="ECO:0007669"/>
    <property type="project" value="InterPro"/>
</dbReference>
<feature type="region of interest" description="Disordered" evidence="2">
    <location>
        <begin position="644"/>
        <end position="672"/>
    </location>
</feature>
<organism evidence="6 7">
    <name type="scientific">Daphnia magna</name>
    <dbReference type="NCBI Taxonomy" id="35525"/>
    <lineage>
        <taxon>Eukaryota</taxon>
        <taxon>Metazoa</taxon>
        <taxon>Ecdysozoa</taxon>
        <taxon>Arthropoda</taxon>
        <taxon>Crustacea</taxon>
        <taxon>Branchiopoda</taxon>
        <taxon>Diplostraca</taxon>
        <taxon>Cladocera</taxon>
        <taxon>Anomopoda</taxon>
        <taxon>Daphniidae</taxon>
        <taxon>Daphnia</taxon>
    </lineage>
</organism>
<dbReference type="EC" id="5.6.2.3" evidence="1"/>
<dbReference type="Pfam" id="PF02721">
    <property type="entry name" value="DUF223"/>
    <property type="match status" value="1"/>
</dbReference>
<name>A0A162T1R1_9CRUS</name>
<keyword evidence="1" id="KW-0234">DNA repair</keyword>
<dbReference type="Proteomes" id="UP000076858">
    <property type="component" value="Unassembled WGS sequence"/>
</dbReference>
<evidence type="ECO:0000256" key="2">
    <source>
        <dbReference type="SAM" id="MobiDB-lite"/>
    </source>
</evidence>
<dbReference type="InterPro" id="IPR012340">
    <property type="entry name" value="NA-bd_OB-fold"/>
</dbReference>
<evidence type="ECO:0000313" key="6">
    <source>
        <dbReference type="EMBL" id="KZS21824.1"/>
    </source>
</evidence>
<evidence type="ECO:0000313" key="7">
    <source>
        <dbReference type="Proteomes" id="UP000076858"/>
    </source>
</evidence>
<keyword evidence="1" id="KW-0067">ATP-binding</keyword>
<dbReference type="AlphaFoldDB" id="A0A162T1R1"/>
<feature type="domain" description="Replication protein A 70 kDa DNA-binding subunit B/D first OB fold" evidence="4">
    <location>
        <begin position="430"/>
        <end position="524"/>
    </location>
</feature>
<evidence type="ECO:0000259" key="5">
    <source>
        <dbReference type="Pfam" id="PF05970"/>
    </source>
</evidence>
<dbReference type="InterPro" id="IPR003871">
    <property type="entry name" value="RFA1B/D_OB_1st"/>
</dbReference>
<dbReference type="GO" id="GO:0043139">
    <property type="term" value="F:5'-3' DNA helicase activity"/>
    <property type="evidence" value="ECO:0007669"/>
    <property type="project" value="UniProtKB-EC"/>
</dbReference>
<feature type="compositionally biased region" description="Polar residues" evidence="2">
    <location>
        <begin position="662"/>
        <end position="672"/>
    </location>
</feature>
<dbReference type="GO" id="GO:0005524">
    <property type="term" value="F:ATP binding"/>
    <property type="evidence" value="ECO:0007669"/>
    <property type="project" value="UniProtKB-KW"/>
</dbReference>
<keyword evidence="3" id="KW-1133">Transmembrane helix</keyword>
<dbReference type="GO" id="GO:0006281">
    <property type="term" value="P:DNA repair"/>
    <property type="evidence" value="ECO:0007669"/>
    <property type="project" value="UniProtKB-KW"/>
</dbReference>
<dbReference type="InterPro" id="IPR051055">
    <property type="entry name" value="PIF1_helicase"/>
</dbReference>
<evidence type="ECO:0000256" key="1">
    <source>
        <dbReference type="RuleBase" id="RU363044"/>
    </source>
</evidence>
<comment type="catalytic activity">
    <reaction evidence="1">
        <text>ATP + H2O = ADP + phosphate + H(+)</text>
        <dbReference type="Rhea" id="RHEA:13065"/>
        <dbReference type="ChEBI" id="CHEBI:15377"/>
        <dbReference type="ChEBI" id="CHEBI:15378"/>
        <dbReference type="ChEBI" id="CHEBI:30616"/>
        <dbReference type="ChEBI" id="CHEBI:43474"/>
        <dbReference type="ChEBI" id="CHEBI:456216"/>
        <dbReference type="EC" id="5.6.2.3"/>
    </reaction>
</comment>
<evidence type="ECO:0000259" key="4">
    <source>
        <dbReference type="Pfam" id="PF02721"/>
    </source>
</evidence>
<proteinExistence type="inferred from homology"/>